<dbReference type="EMBL" id="VUMV01000001">
    <property type="protein sequence ID" value="MST81117.1"/>
    <property type="molecule type" value="Genomic_DNA"/>
</dbReference>
<accession>A0A7X2P6H8</accession>
<reference evidence="1 2" key="1">
    <citation type="submission" date="2019-08" db="EMBL/GenBank/DDBJ databases">
        <title>In-depth cultivation of the pig gut microbiome towards novel bacterial diversity and tailored functional studies.</title>
        <authorList>
            <person name="Wylensek D."/>
            <person name="Hitch T.C.A."/>
            <person name="Clavel T."/>
        </authorList>
    </citation>
    <scope>NUCLEOTIDE SEQUENCE [LARGE SCALE GENOMIC DNA]</scope>
    <source>
        <strain evidence="1 2">Oil+RF-744-WCA-WT-13</strain>
    </source>
</reference>
<evidence type="ECO:0000313" key="2">
    <source>
        <dbReference type="Proteomes" id="UP000466864"/>
    </source>
</evidence>
<comment type="caution">
    <text evidence="1">The sequence shown here is derived from an EMBL/GenBank/DDBJ whole genome shotgun (WGS) entry which is preliminary data.</text>
</comment>
<proteinExistence type="predicted"/>
<gene>
    <name evidence="1" type="ORF">FYJ60_02050</name>
</gene>
<sequence length="115" mass="12822">MIDPSTWIALAALAVSLVLGVLNANHQSNGDVKAQIDDARAEASRQARIETSLTAIQSDTSDIKSEMRSMKNDVQDMSKRLVIVEQSTRSAHHRIDEIVKRRNLLNDQLENPTEE</sequence>
<name>A0A7X2P6H8_9FIRM</name>
<evidence type="ECO:0000313" key="1">
    <source>
        <dbReference type="EMBL" id="MST81117.1"/>
    </source>
</evidence>
<dbReference type="Proteomes" id="UP000466864">
    <property type="component" value="Unassembled WGS sequence"/>
</dbReference>
<dbReference type="RefSeq" id="WP_154456912.1">
    <property type="nucleotide sequence ID" value="NZ_VUMV01000001.1"/>
</dbReference>
<keyword evidence="2" id="KW-1185">Reference proteome</keyword>
<dbReference type="Gene3D" id="1.20.1170.10">
    <property type="match status" value="1"/>
</dbReference>
<organism evidence="1 2">
    <name type="scientific">Bilifractor porci</name>
    <dbReference type="NCBI Taxonomy" id="2606636"/>
    <lineage>
        <taxon>Bacteria</taxon>
        <taxon>Bacillati</taxon>
        <taxon>Bacillota</taxon>
        <taxon>Clostridia</taxon>
        <taxon>Lachnospirales</taxon>
        <taxon>Lachnospiraceae</taxon>
        <taxon>Bilifractor</taxon>
    </lineage>
</organism>
<dbReference type="AlphaFoldDB" id="A0A7X2P6H8"/>
<protein>
    <submittedName>
        <fullName evidence="1">Uncharacterized protein</fullName>
    </submittedName>
</protein>